<feature type="non-terminal residue" evidence="1">
    <location>
        <position position="1"/>
    </location>
</feature>
<dbReference type="Proteomes" id="UP000011944">
    <property type="component" value="Unassembled WGS sequence"/>
</dbReference>
<evidence type="ECO:0000313" key="1">
    <source>
        <dbReference type="EMBL" id="EKN36296.1"/>
    </source>
</evidence>
<dbReference type="Gene3D" id="3.30.1330.40">
    <property type="entry name" value="RutC-like"/>
    <property type="match status" value="1"/>
</dbReference>
<dbReference type="PANTHER" id="PTHR43857">
    <property type="entry name" value="BLR7761 PROTEIN"/>
    <property type="match status" value="1"/>
</dbReference>
<dbReference type="CDD" id="cd00448">
    <property type="entry name" value="YjgF_YER057c_UK114_family"/>
    <property type="match status" value="1"/>
</dbReference>
<accession>M1ZNA7</accession>
<dbReference type="AlphaFoldDB" id="M1ZNA7"/>
<dbReference type="Pfam" id="PF01042">
    <property type="entry name" value="Ribonuc_L-PSP"/>
    <property type="match status" value="1"/>
</dbReference>
<evidence type="ECO:0000313" key="2">
    <source>
        <dbReference type="Proteomes" id="UP000011944"/>
    </source>
</evidence>
<name>M1ZNA7_CLOBO</name>
<organism evidence="1 2">
    <name type="scientific">Clostridium botulinum CFSAN001627</name>
    <dbReference type="NCBI Taxonomy" id="1232189"/>
    <lineage>
        <taxon>Bacteria</taxon>
        <taxon>Bacillati</taxon>
        <taxon>Bacillota</taxon>
        <taxon>Clostridia</taxon>
        <taxon>Eubacteriales</taxon>
        <taxon>Clostridiaceae</taxon>
        <taxon>Clostridium</taxon>
    </lineage>
</organism>
<comment type="caution">
    <text evidence="1">The sequence shown here is derived from an EMBL/GenBank/DDBJ whole genome shotgun (WGS) entry which is preliminary data.</text>
</comment>
<gene>
    <name evidence="1" type="ORF">CFSAN001627_27148</name>
</gene>
<reference evidence="1 2" key="2">
    <citation type="submission" date="2013-03" db="EMBL/GenBank/DDBJ databases">
        <title>Diversity in Clostridium botulinum.</title>
        <authorList>
            <person name="Timme R.E."/>
            <person name="Allard M."/>
            <person name="Luo Y."/>
            <person name="Strain E."/>
            <person name="Gonzalez-Escalona N."/>
            <person name="Brown E."/>
        </authorList>
    </citation>
    <scope>NUCLEOTIDE SEQUENCE [LARGE SCALE GENOMIC DNA]</scope>
    <source>
        <strain evidence="1 2">CFSAN001627</strain>
    </source>
</reference>
<dbReference type="PANTHER" id="PTHR43857:SF1">
    <property type="entry name" value="YJGH FAMILY PROTEIN"/>
    <property type="match status" value="1"/>
</dbReference>
<dbReference type="EMBL" id="AMXI01001705">
    <property type="protein sequence ID" value="EKN36296.1"/>
    <property type="molecule type" value="Genomic_DNA"/>
</dbReference>
<proteinExistence type="predicted"/>
<reference evidence="1 2" key="1">
    <citation type="submission" date="2012-10" db="EMBL/GenBank/DDBJ databases">
        <authorList>
            <person name="Strain E.A."/>
            <person name="Brown E."/>
            <person name="Allard M.W."/>
            <person name="Gonzalez-Escalona N."/>
            <person name="Timme R."/>
        </authorList>
    </citation>
    <scope>NUCLEOTIDE SEQUENCE [LARGE SCALE GENOMIC DNA]</scope>
    <source>
        <strain evidence="1 2">CFSAN001627</strain>
    </source>
</reference>
<protein>
    <submittedName>
        <fullName evidence="1">Endoribonuclease L-PSP</fullName>
    </submittedName>
</protein>
<dbReference type="SUPFAM" id="SSF55298">
    <property type="entry name" value="YjgF-like"/>
    <property type="match status" value="1"/>
</dbReference>
<dbReference type="InterPro" id="IPR035959">
    <property type="entry name" value="RutC-like_sf"/>
</dbReference>
<dbReference type="PATRIC" id="fig|1232189.3.peg.4249"/>
<sequence>KELIKMNNNVVSRLNSSKISKAVGNYTHITKIEPNATFYTFSGQVGADLDGNFPVEFNKQVNNTFLNISNLLKSIDLTPNNVIKINIWATEEIDWDYFYKVYDDFFGKPYPSMTIAYVNALGLEEIKLEIEIWAAK</sequence>
<dbReference type="InterPro" id="IPR006175">
    <property type="entry name" value="YjgF/YER057c/UK114"/>
</dbReference>